<feature type="signal peptide" evidence="8">
    <location>
        <begin position="1"/>
        <end position="22"/>
    </location>
</feature>
<dbReference type="InterPro" id="IPR036116">
    <property type="entry name" value="FN3_sf"/>
</dbReference>
<dbReference type="SUPFAM" id="SSF49265">
    <property type="entry name" value="Fibronectin type III"/>
    <property type="match status" value="1"/>
</dbReference>
<dbReference type="PANTHER" id="PTHR23037">
    <property type="entry name" value="CYTOKINE RECEPTOR"/>
    <property type="match status" value="1"/>
</dbReference>
<dbReference type="GO" id="GO:0004896">
    <property type="term" value="F:cytokine receptor activity"/>
    <property type="evidence" value="ECO:0007669"/>
    <property type="project" value="InterPro"/>
</dbReference>
<keyword evidence="2 7" id="KW-0812">Transmembrane</keyword>
<sequence>MRFGVPASQIFFILLFNSVVYAINSLEPTETDLTCFNDYDEEMKCHLSSESCSEYKLNVKHEPGGVSKEYACAFKTTDRTTDCECKIKVPGFVIGEIFNTSLLKGGNVLFVKELETGTFIKPKTPVLKVQKTENGNFKVTWEAKYEGKKSFVNGLKINLYGITGEGQKEPMQGLNTVGFIEIISSNLDPKTSYSLTATMSTNYNNYMIESDKSKPLAFITPASPNEMLKIIPVVCVALIALIFIISIMAFSIKRKWWDKISKPKINPDFDPGRKINTMSPPVLTISPIQANILNSDLNEKKKWTFSPADTKSEKSSISVDSAAGDYGKAGTLAPEEYNICTRTERELNHVFANIFGDRKISMSSTYSKLPLVTENHLGSTSQTQRNCHNRDSGNCSGSSFFSNLAYAKSPLGSSEFMEPQNGETLYMNESTINRDNHPVGSDIGETQSDKLIISKNPIYPSLHDSNMILCDYEYQDKCTTQQWNSTTSTEVALDNCGARKVAPPIQLYSFSLDLNINPSIELIDSYHIV</sequence>
<evidence type="ECO:0000256" key="4">
    <source>
        <dbReference type="ARBA" id="ARBA00022989"/>
    </source>
</evidence>
<evidence type="ECO:0000256" key="5">
    <source>
        <dbReference type="ARBA" id="ARBA00023136"/>
    </source>
</evidence>
<evidence type="ECO:0000256" key="1">
    <source>
        <dbReference type="ARBA" id="ARBA00004167"/>
    </source>
</evidence>
<feature type="domain" description="Interleukin-4 receptor alpha N-terminal" evidence="9">
    <location>
        <begin position="32"/>
        <end position="112"/>
    </location>
</feature>
<dbReference type="EMBL" id="SOYY01000021">
    <property type="protein sequence ID" value="KAA0705443.1"/>
    <property type="molecule type" value="Genomic_DNA"/>
</dbReference>
<dbReference type="Proteomes" id="UP000324632">
    <property type="component" value="Chromosome 21"/>
</dbReference>
<dbReference type="InterPro" id="IPR013783">
    <property type="entry name" value="Ig-like_fold"/>
</dbReference>
<evidence type="ECO:0000259" key="9">
    <source>
        <dbReference type="Pfam" id="PF09238"/>
    </source>
</evidence>
<evidence type="ECO:0000256" key="2">
    <source>
        <dbReference type="ARBA" id="ARBA00022692"/>
    </source>
</evidence>
<comment type="caution">
    <text evidence="10">The sequence shown here is derived from an EMBL/GenBank/DDBJ whole genome shotgun (WGS) entry which is preliminary data.</text>
</comment>
<evidence type="ECO:0000313" key="11">
    <source>
        <dbReference type="Proteomes" id="UP000324632"/>
    </source>
</evidence>
<comment type="subcellular location">
    <subcellularLocation>
        <location evidence="1">Membrane</location>
        <topology evidence="1">Single-pass membrane protein</topology>
    </subcellularLocation>
</comment>
<dbReference type="InterPro" id="IPR015319">
    <property type="entry name" value="IL-4_rcpt-alpha_N"/>
</dbReference>
<name>A0A5A9N804_9TELE</name>
<keyword evidence="4 7" id="KW-1133">Transmembrane helix</keyword>
<gene>
    <name evidence="10" type="ORF">E1301_Tti016983</name>
</gene>
<proteinExistence type="predicted"/>
<keyword evidence="6" id="KW-0675">Receptor</keyword>
<evidence type="ECO:0000256" key="6">
    <source>
        <dbReference type="ARBA" id="ARBA00023170"/>
    </source>
</evidence>
<dbReference type="GO" id="GO:0002532">
    <property type="term" value="P:production of molecular mediator involved in inflammatory response"/>
    <property type="evidence" value="ECO:0007669"/>
    <property type="project" value="InterPro"/>
</dbReference>
<feature type="transmembrane region" description="Helical" evidence="7">
    <location>
        <begin position="230"/>
        <end position="252"/>
    </location>
</feature>
<dbReference type="GO" id="GO:0009897">
    <property type="term" value="C:external side of plasma membrane"/>
    <property type="evidence" value="ECO:0007669"/>
    <property type="project" value="TreeGrafter"/>
</dbReference>
<protein>
    <recommendedName>
        <fullName evidence="9">Interleukin-4 receptor alpha N-terminal domain-containing protein</fullName>
    </recommendedName>
</protein>
<dbReference type="GO" id="GO:0016064">
    <property type="term" value="P:immunoglobulin mediated immune response"/>
    <property type="evidence" value="ECO:0007669"/>
    <property type="project" value="TreeGrafter"/>
</dbReference>
<feature type="chain" id="PRO_5022802911" description="Interleukin-4 receptor alpha N-terminal domain-containing protein" evidence="8">
    <location>
        <begin position="23"/>
        <end position="529"/>
    </location>
</feature>
<dbReference type="Pfam" id="PF09238">
    <property type="entry name" value="IL4Ra_N"/>
    <property type="match status" value="1"/>
</dbReference>
<evidence type="ECO:0000256" key="3">
    <source>
        <dbReference type="ARBA" id="ARBA00022729"/>
    </source>
</evidence>
<organism evidence="10 11">
    <name type="scientific">Triplophysa tibetana</name>
    <dbReference type="NCBI Taxonomy" id="1572043"/>
    <lineage>
        <taxon>Eukaryota</taxon>
        <taxon>Metazoa</taxon>
        <taxon>Chordata</taxon>
        <taxon>Craniata</taxon>
        <taxon>Vertebrata</taxon>
        <taxon>Euteleostomi</taxon>
        <taxon>Actinopterygii</taxon>
        <taxon>Neopterygii</taxon>
        <taxon>Teleostei</taxon>
        <taxon>Ostariophysi</taxon>
        <taxon>Cypriniformes</taxon>
        <taxon>Nemacheilidae</taxon>
        <taxon>Triplophysa</taxon>
    </lineage>
</organism>
<reference evidence="10 11" key="1">
    <citation type="journal article" date="2019" name="Mol. Ecol. Resour.">
        <title>Chromosome-level genome assembly of Triplophysa tibetana, a fish adapted to the harsh high-altitude environment of the Tibetan Plateau.</title>
        <authorList>
            <person name="Yang X."/>
            <person name="Liu H."/>
            <person name="Ma Z."/>
            <person name="Zou Y."/>
            <person name="Zou M."/>
            <person name="Mao Y."/>
            <person name="Li X."/>
            <person name="Wang H."/>
            <person name="Chen T."/>
            <person name="Wang W."/>
            <person name="Yang R."/>
        </authorList>
    </citation>
    <scope>NUCLEOTIDE SEQUENCE [LARGE SCALE GENOMIC DNA]</scope>
    <source>
        <strain evidence="10">TTIB1903HZAU</strain>
        <tissue evidence="10">Muscle</tissue>
    </source>
</reference>
<dbReference type="Gene3D" id="2.60.40.10">
    <property type="entry name" value="Immunoglobulins"/>
    <property type="match status" value="1"/>
</dbReference>
<evidence type="ECO:0000313" key="10">
    <source>
        <dbReference type="EMBL" id="KAA0705443.1"/>
    </source>
</evidence>
<keyword evidence="5 7" id="KW-0472">Membrane</keyword>
<keyword evidence="11" id="KW-1185">Reference proteome</keyword>
<evidence type="ECO:0000256" key="8">
    <source>
        <dbReference type="SAM" id="SignalP"/>
    </source>
</evidence>
<dbReference type="AlphaFoldDB" id="A0A5A9N804"/>
<keyword evidence="3 8" id="KW-0732">Signal</keyword>
<evidence type="ECO:0000256" key="7">
    <source>
        <dbReference type="SAM" id="Phobius"/>
    </source>
</evidence>
<accession>A0A5A9N804</accession>
<dbReference type="PANTHER" id="PTHR23037:SF42">
    <property type="entry name" value="CYTOKINE RECEPTOR COMMON SUBUNIT GAMMA ISOFORM X1-RELATED"/>
    <property type="match status" value="1"/>
</dbReference>